<proteinExistence type="predicted"/>
<gene>
    <name evidence="2" type="ORF">QV13_03700</name>
</gene>
<dbReference type="STRING" id="1566387.QV13_03700"/>
<keyword evidence="1" id="KW-0812">Transmembrane</keyword>
<dbReference type="AlphaFoldDB" id="A0A1C2E8K3"/>
<dbReference type="Proteomes" id="UP000094412">
    <property type="component" value="Unassembled WGS sequence"/>
</dbReference>
<keyword evidence="1" id="KW-0472">Membrane</keyword>
<keyword evidence="1" id="KW-1133">Transmembrane helix</keyword>
<feature type="transmembrane region" description="Helical" evidence="1">
    <location>
        <begin position="57"/>
        <end position="79"/>
    </location>
</feature>
<dbReference type="OrthoDB" id="7933134at2"/>
<protein>
    <submittedName>
        <fullName evidence="2">Uncharacterized protein</fullName>
    </submittedName>
</protein>
<dbReference type="EMBL" id="MDEO01000025">
    <property type="protein sequence ID" value="OCX23332.1"/>
    <property type="molecule type" value="Genomic_DNA"/>
</dbReference>
<dbReference type="RefSeq" id="WP_024925705.1">
    <property type="nucleotide sequence ID" value="NZ_MDEO01000025.1"/>
</dbReference>
<name>A0A1C2E8K3_9HYPH</name>
<evidence type="ECO:0000313" key="3">
    <source>
        <dbReference type="Proteomes" id="UP000094412"/>
    </source>
</evidence>
<evidence type="ECO:0000256" key="1">
    <source>
        <dbReference type="SAM" id="Phobius"/>
    </source>
</evidence>
<sequence length="105" mass="11719">MDATSSQHAGSTTFDERIDKMHGRDRMGAVAFVAATWIAMLFTLFTVWPYITVPGIRAILAIAAALVLALNTAAIIAMLRHYGDDKHFIYGLDLKHLDEMRKRRG</sequence>
<keyword evidence="3" id="KW-1185">Reference proteome</keyword>
<evidence type="ECO:0000313" key="2">
    <source>
        <dbReference type="EMBL" id="OCX23332.1"/>
    </source>
</evidence>
<accession>A0A1C2E8K3</accession>
<feature type="transmembrane region" description="Helical" evidence="1">
    <location>
        <begin position="27"/>
        <end position="51"/>
    </location>
</feature>
<organism evidence="2 3">
    <name type="scientific">Mesorhizobium hungaricum</name>
    <dbReference type="NCBI Taxonomy" id="1566387"/>
    <lineage>
        <taxon>Bacteria</taxon>
        <taxon>Pseudomonadati</taxon>
        <taxon>Pseudomonadota</taxon>
        <taxon>Alphaproteobacteria</taxon>
        <taxon>Hyphomicrobiales</taxon>
        <taxon>Phyllobacteriaceae</taxon>
        <taxon>Mesorhizobium</taxon>
    </lineage>
</organism>
<reference evidence="2 3" key="1">
    <citation type="submission" date="2016-08" db="EMBL/GenBank/DDBJ databases">
        <title>Whole genome sequence of Mesorhizobium sp. strain UASWS1009 isolated from industrial sewage.</title>
        <authorList>
            <person name="Crovadore J."/>
            <person name="Calmin G."/>
            <person name="Chablais R."/>
            <person name="Cochard B."/>
            <person name="Lefort F."/>
        </authorList>
    </citation>
    <scope>NUCLEOTIDE SEQUENCE [LARGE SCALE GENOMIC DNA]</scope>
    <source>
        <strain evidence="2 3">UASWS1009</strain>
    </source>
</reference>
<comment type="caution">
    <text evidence="2">The sequence shown here is derived from an EMBL/GenBank/DDBJ whole genome shotgun (WGS) entry which is preliminary data.</text>
</comment>